<proteinExistence type="predicted"/>
<evidence type="ECO:0000256" key="1">
    <source>
        <dbReference type="SAM" id="MobiDB-lite"/>
    </source>
</evidence>
<dbReference type="EMBL" id="JABWGN010000027">
    <property type="protein sequence ID" value="NUW38155.1"/>
    <property type="molecule type" value="Genomic_DNA"/>
</dbReference>
<protein>
    <submittedName>
        <fullName evidence="2">Uncharacterized protein</fullName>
    </submittedName>
</protein>
<feature type="region of interest" description="Disordered" evidence="1">
    <location>
        <begin position="1"/>
        <end position="24"/>
    </location>
</feature>
<dbReference type="AlphaFoldDB" id="A0A7Y6II88"/>
<evidence type="ECO:0000313" key="2">
    <source>
        <dbReference type="EMBL" id="NUW38155.1"/>
    </source>
</evidence>
<gene>
    <name evidence="2" type="ORF">HTZ77_43175</name>
</gene>
<keyword evidence="3" id="KW-1185">Reference proteome</keyword>
<dbReference type="RefSeq" id="WP_175595595.1">
    <property type="nucleotide sequence ID" value="NZ_JABWGN010000027.1"/>
</dbReference>
<organism evidence="2 3">
    <name type="scientific">Nonomuraea montanisoli</name>
    <dbReference type="NCBI Taxonomy" id="2741721"/>
    <lineage>
        <taxon>Bacteria</taxon>
        <taxon>Bacillati</taxon>
        <taxon>Actinomycetota</taxon>
        <taxon>Actinomycetes</taxon>
        <taxon>Streptosporangiales</taxon>
        <taxon>Streptosporangiaceae</taxon>
        <taxon>Nonomuraea</taxon>
    </lineage>
</organism>
<accession>A0A7Y6II88</accession>
<dbReference type="Proteomes" id="UP000586042">
    <property type="component" value="Unassembled WGS sequence"/>
</dbReference>
<comment type="caution">
    <text evidence="2">The sequence shown here is derived from an EMBL/GenBank/DDBJ whole genome shotgun (WGS) entry which is preliminary data.</text>
</comment>
<evidence type="ECO:0000313" key="3">
    <source>
        <dbReference type="Proteomes" id="UP000586042"/>
    </source>
</evidence>
<sequence length="139" mass="14690">MEDDEVVDGDLGRGMDGDLDGGLGEAVPDEEVGLMVRDLHERGLAGDLAGVAAAAGGRSFRELEALGRPRVAAFSLPELVMRLEFAELIPDEDFEAAGVSPDEVAGVRGFALAWVEDVKLRRADEGDTDVDDPDVPAID</sequence>
<name>A0A7Y6II88_9ACTN</name>
<reference evidence="2 3" key="1">
    <citation type="submission" date="2020-06" db="EMBL/GenBank/DDBJ databases">
        <title>Nonomuraea sp. SMC257, a novel actinomycete isolated from soil.</title>
        <authorList>
            <person name="Chanama M."/>
        </authorList>
    </citation>
    <scope>NUCLEOTIDE SEQUENCE [LARGE SCALE GENOMIC DNA]</scope>
    <source>
        <strain evidence="2 3">SMC257</strain>
    </source>
</reference>